<keyword evidence="8" id="KW-0325">Glycoprotein</keyword>
<evidence type="ECO:0000256" key="3">
    <source>
        <dbReference type="ARBA" id="ARBA00022692"/>
    </source>
</evidence>
<sequence length="610" mass="64742">MAADRGGRAADDRRRGQGRHRAAGGLRRLRRGGPGQPVARDPVGLRRHHVGLCRPGVPVRHRGRRLPRAGAARRALGLRRQSARAHTGAGRQPVGRLRRDRLPEIPEGRPVGPRRGKRDRRAAVPDGGLRLRAARRLRVDLGAVLAPVPALPPAEPRPGDGAHRRHAVQRAVPGRGDVRPPGARPRDAGGRADARCRRSPDRAAGGTVVDAPVTTLVRPPPQRPGGRPVTRRFSRRAVLPLLGAGALAVPLGAGRSAAAEAPGVPAGRVAALARGFNLPDLVPATAVRENLPALLAQLRRDGFSHVRLPVRAESLSPTFSGTASRSAALDDLDAALDLLLGQDYAVSVDLHPGGGLGPLYRRDPEAALAAVVGAWSAIARRLAGRPASHVFAELLNEPPTGDDVWRPQAVRLAAAVRDLLPDTTLLVGPAPFERVDALADWRPLADRNVVYVCHFYDPMAFTHQGATWDSGGPYGAYAGLPFPAALPEPAVQRVLAGLRRAGRRDDEDALRASLARPWTVAAVDAGFAAVGTWARAHGVPAVLNEFGVLRAVAPRQDRLAWLAAVRRAAEANGLGWAHWDFDEGFGLVVDGRPDPGVVAALIDPGRRPRG</sequence>
<keyword evidence="4 13" id="KW-0378">Hydrolase</keyword>
<evidence type="ECO:0000313" key="16">
    <source>
        <dbReference type="EMBL" id="RYB07313.1"/>
    </source>
</evidence>
<evidence type="ECO:0000256" key="1">
    <source>
        <dbReference type="ARBA" id="ARBA00004401"/>
    </source>
</evidence>
<dbReference type="AlphaFoldDB" id="A0A4Q2RH41"/>
<dbReference type="PANTHER" id="PTHR31297:SF34">
    <property type="entry name" value="GLUCAN 1,3-BETA-GLUCOSIDASE 2"/>
    <property type="match status" value="1"/>
</dbReference>
<feature type="region of interest" description="Disordered" evidence="14">
    <location>
        <begin position="57"/>
        <end position="127"/>
    </location>
</feature>
<dbReference type="GO" id="GO:0008422">
    <property type="term" value="F:beta-glucosidase activity"/>
    <property type="evidence" value="ECO:0007669"/>
    <property type="project" value="TreeGrafter"/>
</dbReference>
<reference evidence="16 17" key="2">
    <citation type="submission" date="2019-02" db="EMBL/GenBank/DDBJ databases">
        <title>'Lichenibacterium ramalinii' gen. nov. sp. nov., 'Lichenibacterium minor' gen. nov. sp. nov.</title>
        <authorList>
            <person name="Pankratov T."/>
        </authorList>
    </citation>
    <scope>NUCLEOTIDE SEQUENCE [LARGE SCALE GENOMIC DNA]</scope>
    <source>
        <strain evidence="16 17">RmlP001</strain>
    </source>
</reference>
<comment type="function">
    <text evidence="11">Glucosidase involved in the degradation of cellulosic biomass. Active on lichenan.</text>
</comment>
<dbReference type="InterPro" id="IPR017853">
    <property type="entry name" value="GH"/>
</dbReference>
<accession>A0A4Q2RH41</accession>
<dbReference type="SUPFAM" id="SSF51445">
    <property type="entry name" value="(Trans)glycosidases"/>
    <property type="match status" value="1"/>
</dbReference>
<dbReference type="GO" id="GO:0005576">
    <property type="term" value="C:extracellular region"/>
    <property type="evidence" value="ECO:0007669"/>
    <property type="project" value="TreeGrafter"/>
</dbReference>
<feature type="domain" description="Glycoside hydrolase family 5" evidence="15">
    <location>
        <begin position="290"/>
        <end position="582"/>
    </location>
</feature>
<feature type="compositionally biased region" description="Basic and acidic residues" evidence="14">
    <location>
        <begin position="1"/>
        <end position="15"/>
    </location>
</feature>
<evidence type="ECO:0000259" key="15">
    <source>
        <dbReference type="Pfam" id="PF00150"/>
    </source>
</evidence>
<evidence type="ECO:0000256" key="4">
    <source>
        <dbReference type="ARBA" id="ARBA00022801"/>
    </source>
</evidence>
<comment type="subcellular location">
    <subcellularLocation>
        <location evidence="1">Cell membrane</location>
        <topology evidence="1">Single-pass type II membrane protein</topology>
    </subcellularLocation>
</comment>
<feature type="compositionally biased region" description="Basic and acidic residues" evidence="14">
    <location>
        <begin position="184"/>
        <end position="201"/>
    </location>
</feature>
<dbReference type="InterPro" id="IPR050386">
    <property type="entry name" value="Glycosyl_hydrolase_5"/>
</dbReference>
<keyword evidence="7" id="KW-0472">Membrane</keyword>
<dbReference type="EMBL" id="QYBC01000002">
    <property type="protein sequence ID" value="RYB07313.1"/>
    <property type="molecule type" value="Genomic_DNA"/>
</dbReference>
<keyword evidence="10" id="KW-0961">Cell wall biogenesis/degradation</keyword>
<feature type="region of interest" description="Disordered" evidence="14">
    <location>
        <begin position="1"/>
        <end position="42"/>
    </location>
</feature>
<organism evidence="16 17">
    <name type="scientific">Lichenibacterium ramalinae</name>
    <dbReference type="NCBI Taxonomy" id="2316527"/>
    <lineage>
        <taxon>Bacteria</taxon>
        <taxon>Pseudomonadati</taxon>
        <taxon>Pseudomonadota</taxon>
        <taxon>Alphaproteobacteria</taxon>
        <taxon>Hyphomicrobiales</taxon>
        <taxon>Lichenihabitantaceae</taxon>
        <taxon>Lichenibacterium</taxon>
    </lineage>
</organism>
<name>A0A4Q2RH41_9HYPH</name>
<dbReference type="Pfam" id="PF00150">
    <property type="entry name" value="Cellulase"/>
    <property type="match status" value="1"/>
</dbReference>
<dbReference type="GO" id="GO:0005886">
    <property type="term" value="C:plasma membrane"/>
    <property type="evidence" value="ECO:0007669"/>
    <property type="project" value="UniProtKB-SubCell"/>
</dbReference>
<gene>
    <name evidence="16" type="ORF">D3272_03665</name>
</gene>
<keyword evidence="6" id="KW-1133">Transmembrane helix</keyword>
<evidence type="ECO:0000313" key="17">
    <source>
        <dbReference type="Proteomes" id="UP000289411"/>
    </source>
</evidence>
<keyword evidence="9 13" id="KW-0326">Glycosidase</keyword>
<keyword evidence="17" id="KW-1185">Reference proteome</keyword>
<protein>
    <recommendedName>
        <fullName evidence="12">Exo-1,3-beta-glucanase D</fullName>
    </recommendedName>
</protein>
<keyword evidence="5" id="KW-0735">Signal-anchor</keyword>
<reference evidence="16 17" key="1">
    <citation type="submission" date="2018-09" db="EMBL/GenBank/DDBJ databases">
        <authorList>
            <person name="Grouzdev D.S."/>
            <person name="Krutkina M.S."/>
        </authorList>
    </citation>
    <scope>NUCLEOTIDE SEQUENCE [LARGE SCALE GENOMIC DNA]</scope>
    <source>
        <strain evidence="16 17">RmlP001</strain>
    </source>
</reference>
<dbReference type="Gene3D" id="3.20.20.80">
    <property type="entry name" value="Glycosidases"/>
    <property type="match status" value="1"/>
</dbReference>
<proteinExistence type="inferred from homology"/>
<evidence type="ECO:0000256" key="7">
    <source>
        <dbReference type="ARBA" id="ARBA00023136"/>
    </source>
</evidence>
<feature type="compositionally biased region" description="Low complexity" evidence="14">
    <location>
        <begin position="68"/>
        <end position="80"/>
    </location>
</feature>
<evidence type="ECO:0000256" key="12">
    <source>
        <dbReference type="ARBA" id="ARBA00041260"/>
    </source>
</evidence>
<comment type="caution">
    <text evidence="16">The sequence shown here is derived from an EMBL/GenBank/DDBJ whole genome shotgun (WGS) entry which is preliminary data.</text>
</comment>
<dbReference type="OrthoDB" id="9800955at2"/>
<evidence type="ECO:0000256" key="10">
    <source>
        <dbReference type="ARBA" id="ARBA00023316"/>
    </source>
</evidence>
<evidence type="ECO:0000256" key="13">
    <source>
        <dbReference type="RuleBase" id="RU361153"/>
    </source>
</evidence>
<keyword evidence="3" id="KW-0812">Transmembrane</keyword>
<evidence type="ECO:0000256" key="11">
    <source>
        <dbReference type="ARBA" id="ARBA00037126"/>
    </source>
</evidence>
<dbReference type="InterPro" id="IPR001547">
    <property type="entry name" value="Glyco_hydro_5"/>
</dbReference>
<dbReference type="Proteomes" id="UP000289411">
    <property type="component" value="Unassembled WGS sequence"/>
</dbReference>
<evidence type="ECO:0000256" key="5">
    <source>
        <dbReference type="ARBA" id="ARBA00022968"/>
    </source>
</evidence>
<feature type="compositionally biased region" description="Basic residues" evidence="14">
    <location>
        <begin position="16"/>
        <end position="31"/>
    </location>
</feature>
<dbReference type="PANTHER" id="PTHR31297">
    <property type="entry name" value="GLUCAN ENDO-1,6-BETA-GLUCOSIDASE B"/>
    <property type="match status" value="1"/>
</dbReference>
<dbReference type="GO" id="GO:0071555">
    <property type="term" value="P:cell wall organization"/>
    <property type="evidence" value="ECO:0007669"/>
    <property type="project" value="UniProtKB-KW"/>
</dbReference>
<feature type="region of interest" description="Disordered" evidence="14">
    <location>
        <begin position="150"/>
        <end position="207"/>
    </location>
</feature>
<comment type="similarity">
    <text evidence="13">Belongs to the glycosyl hydrolase 5 (cellulase A) family.</text>
</comment>
<evidence type="ECO:0000256" key="9">
    <source>
        <dbReference type="ARBA" id="ARBA00023295"/>
    </source>
</evidence>
<keyword evidence="2" id="KW-1003">Cell membrane</keyword>
<evidence type="ECO:0000256" key="2">
    <source>
        <dbReference type="ARBA" id="ARBA00022475"/>
    </source>
</evidence>
<dbReference type="GO" id="GO:0009251">
    <property type="term" value="P:glucan catabolic process"/>
    <property type="evidence" value="ECO:0007669"/>
    <property type="project" value="TreeGrafter"/>
</dbReference>
<dbReference type="GO" id="GO:0009986">
    <property type="term" value="C:cell surface"/>
    <property type="evidence" value="ECO:0007669"/>
    <property type="project" value="TreeGrafter"/>
</dbReference>
<evidence type="ECO:0000256" key="14">
    <source>
        <dbReference type="SAM" id="MobiDB-lite"/>
    </source>
</evidence>
<evidence type="ECO:0000256" key="8">
    <source>
        <dbReference type="ARBA" id="ARBA00023180"/>
    </source>
</evidence>
<evidence type="ECO:0000256" key="6">
    <source>
        <dbReference type="ARBA" id="ARBA00022989"/>
    </source>
</evidence>
<feature type="compositionally biased region" description="Low complexity" evidence="14">
    <location>
        <begin position="170"/>
        <end position="181"/>
    </location>
</feature>